<reference evidence="11 12" key="1">
    <citation type="journal article" date="2018" name="Nat. Ecol. Evol.">
        <title>Pezizomycetes genomes reveal the molecular basis of ectomycorrhizal truffle lifestyle.</title>
        <authorList>
            <person name="Murat C."/>
            <person name="Payen T."/>
            <person name="Noel B."/>
            <person name="Kuo A."/>
            <person name="Morin E."/>
            <person name="Chen J."/>
            <person name="Kohler A."/>
            <person name="Krizsan K."/>
            <person name="Balestrini R."/>
            <person name="Da Silva C."/>
            <person name="Montanini B."/>
            <person name="Hainaut M."/>
            <person name="Levati E."/>
            <person name="Barry K.W."/>
            <person name="Belfiori B."/>
            <person name="Cichocki N."/>
            <person name="Clum A."/>
            <person name="Dockter R.B."/>
            <person name="Fauchery L."/>
            <person name="Guy J."/>
            <person name="Iotti M."/>
            <person name="Le Tacon F."/>
            <person name="Lindquist E.A."/>
            <person name="Lipzen A."/>
            <person name="Malagnac F."/>
            <person name="Mello A."/>
            <person name="Molinier V."/>
            <person name="Miyauchi S."/>
            <person name="Poulain J."/>
            <person name="Riccioni C."/>
            <person name="Rubini A."/>
            <person name="Sitrit Y."/>
            <person name="Splivallo R."/>
            <person name="Traeger S."/>
            <person name="Wang M."/>
            <person name="Zifcakova L."/>
            <person name="Wipf D."/>
            <person name="Zambonelli A."/>
            <person name="Paolocci F."/>
            <person name="Nowrousian M."/>
            <person name="Ottonello S."/>
            <person name="Baldrian P."/>
            <person name="Spatafora J.W."/>
            <person name="Henrissat B."/>
            <person name="Nagy L.G."/>
            <person name="Aury J.M."/>
            <person name="Wincker P."/>
            <person name="Grigoriev I.V."/>
            <person name="Bonfante P."/>
            <person name="Martin F.M."/>
        </authorList>
    </citation>
    <scope>NUCLEOTIDE SEQUENCE [LARGE SCALE GENOMIC DNA]</scope>
    <source>
        <strain evidence="11 12">120613-1</strain>
    </source>
</reference>
<dbReference type="PANTHER" id="PTHR31431:SF1">
    <property type="entry name" value="NUCLEOPORIN NUP188"/>
    <property type="match status" value="1"/>
</dbReference>
<dbReference type="Pfam" id="PF21093">
    <property type="entry name" value="Nup188_N-subdom_III"/>
    <property type="match status" value="1"/>
</dbReference>
<dbReference type="Proteomes" id="UP000276215">
    <property type="component" value="Unassembled WGS sequence"/>
</dbReference>
<dbReference type="GO" id="GO:0044611">
    <property type="term" value="C:nuclear pore inner ring"/>
    <property type="evidence" value="ECO:0007669"/>
    <property type="project" value="TreeGrafter"/>
</dbReference>
<feature type="domain" description="Nucleoporin Nup188 N-terminal subdomain III" evidence="10">
    <location>
        <begin position="412"/>
        <end position="867"/>
    </location>
</feature>
<dbReference type="STRING" id="1336337.A0A3N4JCK6"/>
<keyword evidence="5" id="KW-0811">Translocation</keyword>
<dbReference type="GO" id="GO:0006606">
    <property type="term" value="P:protein import into nucleus"/>
    <property type="evidence" value="ECO:0007669"/>
    <property type="project" value="TreeGrafter"/>
</dbReference>
<evidence type="ECO:0000256" key="7">
    <source>
        <dbReference type="ARBA" id="ARBA00023242"/>
    </source>
</evidence>
<dbReference type="GO" id="GO:0006405">
    <property type="term" value="P:RNA export from nucleus"/>
    <property type="evidence" value="ECO:0007669"/>
    <property type="project" value="TreeGrafter"/>
</dbReference>
<evidence type="ECO:0000313" key="11">
    <source>
        <dbReference type="EMBL" id="RPA96006.1"/>
    </source>
</evidence>
<dbReference type="InterPro" id="IPR048883">
    <property type="entry name" value="Nup188_N-subdom_III"/>
</dbReference>
<gene>
    <name evidence="11" type="ORF">L873DRAFT_1269371</name>
</gene>
<keyword evidence="6" id="KW-0906">Nuclear pore complex</keyword>
<evidence type="ECO:0000259" key="9">
    <source>
        <dbReference type="Pfam" id="PF18378"/>
    </source>
</evidence>
<dbReference type="EMBL" id="ML120419">
    <property type="protein sequence ID" value="RPA96006.1"/>
    <property type="molecule type" value="Genomic_DNA"/>
</dbReference>
<protein>
    <submittedName>
        <fullName evidence="11">Uncharacterized protein</fullName>
    </submittedName>
</protein>
<accession>A0A3N4JCK6</accession>
<evidence type="ECO:0000256" key="3">
    <source>
        <dbReference type="ARBA" id="ARBA00022816"/>
    </source>
</evidence>
<evidence type="ECO:0000259" key="10">
    <source>
        <dbReference type="Pfam" id="PF21093"/>
    </source>
</evidence>
<proteinExistence type="predicted"/>
<sequence>MFLLFYKALEESTSAFVIAWFTLMKDTQFLTERNFRSFPDNPDIVGAYQYAAALTPIVSLVALQYPRVEKFIQEEWATPISSESSATPPANPGPPRGLGQVPDNNFYIKNPVGIKVITQCFIETAHNATASIPGFCWCLILYDLLAFVNERRQEMDEMDRAGQESRNPRVEFFENVLAELFDGAAERGTKALGKATADNALETIILMIEPTGGKSVGSRFWIEAEEDGRRMKNVIADLLRRALHALPLSATVLGAVLLTNEVQYKDLAGHQAFLKEDSDISDTITGWTGSPAVRFTKNEESRKFLRRAKNRFPYEPIIFLKIMKALATVNVGVTNYLMNMDTYTQILPQGFSDYDVDDEDSDVTRIQLTNDLVVFAPRKAGIFEEEYSSRGGIVIPAGTIGEMISTGGSRPVVAWQHSYNAFPVLGRVLEQALIGDGSNSGPSHAAVGELDSGEAVTEIIGLLTIIIACCNESSPGELSPSRILEEASDLVGRSRDVVSIIFDLLEAGLQAVTNSSSAGKSTDFIVAAVQFVDALVPVLPGRVWPYLARSTMLERHGRGGAFYGILSAVEVVRGDYEFTINCLRLYEDLVEEAIKSSVVNMGGSRSLTVAAMAASSITRSGVSSAVQRDILSAWTRVVVDVFESYYAWKYINEEQKLEIGQRISRIFTKILSIVYGVDESSDLNSKITSVLTPSAEHIVMIFLSEGDNELPMEPIIRTIRVGLETPESSFHLRSLNSWVEHVVSLIKFAEVCVRTRGYLGLPPSQLEKQLFNLTAPLAKLYVIHDRYRVPVLDIFESLVAASGTAQSEPPSLLGHLGADCASHFATVLGTLDIPFGDERLEARIWGFVSVVVSTKQQGLSILLLRGETLWQGGLNGRDKKSKKSLISVALDSLSEIDKISSTKSLAMLEAVVLAQNFWSLAMDDLAKHPKFLPAITKFVEGQTIEFLPADSKEILTEKAIRVAVAAHIAQLLAIHLHSRRPSSRDGTFFKALIPKLKYYFDQAATISGYRASLHVNLRKNFEEKWPGLTLLKLRKTALQRKSYGIDYFYDMNLAGKVLSFDPCWDSRADGYASEVEQANLNLSLVDSQVVLLRAWKLLSMELCDFVSANKELEQPLVDVVEKCLQANTETGLPPPIFKTIVCERAEFAFVILRRLQQAMQGSNGQFDRILELAWKAIYISATEFKQALATADVGYYRSLLRIIYLVLHANASKPRQTTESAYMVLDILNLVVAKGFKELASAAHAHPESANPEDIALVTAILQASLKLPGISIIHDSLSTHIAENGTIRAATTLYSWSERLASTPNPNNTNDPIYGELSLLFLLELSTIPVLANQLATEGVLDQILTSSLTSQIVRHTVSPATSPRLYTIWARALLPLSLNLLVHIGVRIAREVHSFLTFFAPQFRATIAAWKARNVVTLAAVNEAVSIVMVLAVLGRMVNAGNGSGGTGGGGGVTLDGFDKAALVEEVEYLLSHRNYLKSLVAATSKEEEEMLRREEAEADGDAGAGGAVEGGLVAKVTAGLGVLQGLLAEDEGDD</sequence>
<evidence type="ECO:0000256" key="4">
    <source>
        <dbReference type="ARBA" id="ARBA00022927"/>
    </source>
</evidence>
<dbReference type="Pfam" id="PF18378">
    <property type="entry name" value="Nup188_C"/>
    <property type="match status" value="1"/>
</dbReference>
<keyword evidence="2" id="KW-0813">Transport</keyword>
<evidence type="ECO:0000256" key="6">
    <source>
        <dbReference type="ARBA" id="ARBA00023132"/>
    </source>
</evidence>
<dbReference type="Gene3D" id="1.25.10.70">
    <property type="match status" value="1"/>
</dbReference>
<evidence type="ECO:0000256" key="5">
    <source>
        <dbReference type="ARBA" id="ARBA00023010"/>
    </source>
</evidence>
<feature type="domain" description="Nuclear pore protein Nup188 C-terminal" evidence="9">
    <location>
        <begin position="1169"/>
        <end position="1504"/>
    </location>
</feature>
<keyword evidence="4" id="KW-0653">Protein transport</keyword>
<dbReference type="PANTHER" id="PTHR31431">
    <property type="entry name" value="NUCLEOPORIN NUP188 HOMOLOG"/>
    <property type="match status" value="1"/>
</dbReference>
<keyword evidence="7" id="KW-0539">Nucleus</keyword>
<name>A0A3N4JCK6_9PEZI</name>
<evidence type="ECO:0000256" key="1">
    <source>
        <dbReference type="ARBA" id="ARBA00004567"/>
    </source>
</evidence>
<feature type="region of interest" description="Disordered" evidence="8">
    <location>
        <begin position="80"/>
        <end position="100"/>
    </location>
</feature>
<dbReference type="GO" id="GO:0017056">
    <property type="term" value="F:structural constituent of nuclear pore"/>
    <property type="evidence" value="ECO:0007669"/>
    <property type="project" value="InterPro"/>
</dbReference>
<evidence type="ECO:0000313" key="12">
    <source>
        <dbReference type="Proteomes" id="UP000276215"/>
    </source>
</evidence>
<dbReference type="InterPro" id="IPR041634">
    <property type="entry name" value="Nup188_C"/>
</dbReference>
<evidence type="ECO:0000256" key="8">
    <source>
        <dbReference type="SAM" id="MobiDB-lite"/>
    </source>
</evidence>
<keyword evidence="12" id="KW-1185">Reference proteome</keyword>
<organism evidence="11 12">
    <name type="scientific">Choiromyces venosus 120613-1</name>
    <dbReference type="NCBI Taxonomy" id="1336337"/>
    <lineage>
        <taxon>Eukaryota</taxon>
        <taxon>Fungi</taxon>
        <taxon>Dikarya</taxon>
        <taxon>Ascomycota</taxon>
        <taxon>Pezizomycotina</taxon>
        <taxon>Pezizomycetes</taxon>
        <taxon>Pezizales</taxon>
        <taxon>Tuberaceae</taxon>
        <taxon>Choiromyces</taxon>
    </lineage>
</organism>
<comment type="subcellular location">
    <subcellularLocation>
        <location evidence="1">Nucleus</location>
        <location evidence="1">Nuclear pore complex</location>
    </subcellularLocation>
</comment>
<dbReference type="InterPro" id="IPR044840">
    <property type="entry name" value="Nup188"/>
</dbReference>
<dbReference type="OrthoDB" id="102511at2759"/>
<keyword evidence="3" id="KW-0509">mRNA transport</keyword>
<dbReference type="GO" id="GO:0051028">
    <property type="term" value="P:mRNA transport"/>
    <property type="evidence" value="ECO:0007669"/>
    <property type="project" value="UniProtKB-KW"/>
</dbReference>
<evidence type="ECO:0000256" key="2">
    <source>
        <dbReference type="ARBA" id="ARBA00022448"/>
    </source>
</evidence>